<dbReference type="Proteomes" id="UP000469421">
    <property type="component" value="Unassembled WGS sequence"/>
</dbReference>
<dbReference type="InterPro" id="IPR003959">
    <property type="entry name" value="ATPase_AAA_core"/>
</dbReference>
<evidence type="ECO:0000313" key="2">
    <source>
        <dbReference type="EMBL" id="MQX52102.1"/>
    </source>
</evidence>
<dbReference type="InterPro" id="IPR014555">
    <property type="entry name" value="RecF-like"/>
</dbReference>
<dbReference type="Gene3D" id="3.40.50.300">
    <property type="entry name" value="P-loop containing nucleotide triphosphate hydrolases"/>
    <property type="match status" value="2"/>
</dbReference>
<keyword evidence="3" id="KW-1185">Reference proteome</keyword>
<dbReference type="GO" id="GO:0006302">
    <property type="term" value="P:double-strand break repair"/>
    <property type="evidence" value="ECO:0007669"/>
    <property type="project" value="TreeGrafter"/>
</dbReference>
<name>A0A6N7LQ53_9GAMM</name>
<dbReference type="AlphaFoldDB" id="A0A6N7LQ53"/>
<proteinExistence type="predicted"/>
<dbReference type="GO" id="GO:0005524">
    <property type="term" value="F:ATP binding"/>
    <property type="evidence" value="ECO:0007669"/>
    <property type="project" value="InterPro"/>
</dbReference>
<reference evidence="2 3" key="1">
    <citation type="submission" date="2019-10" db="EMBL/GenBank/DDBJ databases">
        <title>Alcanivorax sp.PA15-N-34 draft genome sequence.</title>
        <authorList>
            <person name="Liao X."/>
            <person name="Shao Z."/>
        </authorList>
    </citation>
    <scope>NUCLEOTIDE SEQUENCE [LARGE SCALE GENOMIC DNA]</scope>
    <source>
        <strain evidence="2 3">PA15-N-34</strain>
    </source>
</reference>
<sequence>MLDTMAISNYRSALDLALPLGPLNVITGANGSGKSNLYRSLRLLAATARDDVIAALASEGGLESTFWAGPETLTTAMRRGLVPVQGGPRQNSRRLRLGFTGEDFGYLIELGLPKPDSTTAFNLDPEIKREIIWAGGEFRPASVLVDRRGPMVKVRSDSGWKLIAAHLNNFDSLFSQVADANSAPEVLTLRERIRGWRFYDHFRTDRDAPARQVQIGTRTPVLNHDGHDLAAALQTIREIGDSHALDVAIEDAFPGARLEIAPLPDGRLKLEFHQHGLLRPLTAAELSDGTLRYLLLIAALLTPRPPTMMVLNEPENSLHPDLLPALARLIEKACEHSQLWVVSHANELVEALKAHPHCQHTELTKELGETRVLGQGILDTPRWHWPEAG</sequence>
<dbReference type="Pfam" id="PF13304">
    <property type="entry name" value="AAA_21"/>
    <property type="match status" value="1"/>
</dbReference>
<dbReference type="PIRSF" id="PIRSF029347">
    <property type="entry name" value="RecF"/>
    <property type="match status" value="1"/>
</dbReference>
<dbReference type="InterPro" id="IPR027417">
    <property type="entry name" value="P-loop_NTPase"/>
</dbReference>
<dbReference type="PANTHER" id="PTHR32182:SF25">
    <property type="entry name" value="SLR1056 PROTEIN"/>
    <property type="match status" value="1"/>
</dbReference>
<dbReference type="EMBL" id="WIRE01000001">
    <property type="protein sequence ID" value="MQX52102.1"/>
    <property type="molecule type" value="Genomic_DNA"/>
</dbReference>
<gene>
    <name evidence="2" type="ORF">GFN93_02510</name>
</gene>
<evidence type="ECO:0000313" key="3">
    <source>
        <dbReference type="Proteomes" id="UP000469421"/>
    </source>
</evidence>
<dbReference type="FunFam" id="3.40.50.300:FF:002708">
    <property type="entry name" value="FeS assembly ATPase SufC"/>
    <property type="match status" value="1"/>
</dbReference>
<organism evidence="2 3">
    <name type="scientific">Alcanivorax sediminis</name>
    <dbReference type="NCBI Taxonomy" id="2663008"/>
    <lineage>
        <taxon>Bacteria</taxon>
        <taxon>Pseudomonadati</taxon>
        <taxon>Pseudomonadota</taxon>
        <taxon>Gammaproteobacteria</taxon>
        <taxon>Oceanospirillales</taxon>
        <taxon>Alcanivoracaceae</taxon>
        <taxon>Alcanivorax</taxon>
    </lineage>
</organism>
<evidence type="ECO:0000259" key="1">
    <source>
        <dbReference type="Pfam" id="PF13304"/>
    </source>
</evidence>
<dbReference type="GO" id="GO:0016887">
    <property type="term" value="F:ATP hydrolysis activity"/>
    <property type="evidence" value="ECO:0007669"/>
    <property type="project" value="InterPro"/>
</dbReference>
<dbReference type="SUPFAM" id="SSF52540">
    <property type="entry name" value="P-loop containing nucleoside triphosphate hydrolases"/>
    <property type="match status" value="1"/>
</dbReference>
<accession>A0A6N7LQ53</accession>
<protein>
    <submittedName>
        <fullName evidence="2">AAA family ATPase</fullName>
    </submittedName>
</protein>
<dbReference type="FunFam" id="3.40.50.300:FF:002534">
    <property type="entry name" value="Putative RecF protein"/>
    <property type="match status" value="1"/>
</dbReference>
<comment type="caution">
    <text evidence="2">The sequence shown here is derived from an EMBL/GenBank/DDBJ whole genome shotgun (WGS) entry which is preliminary data.</text>
</comment>
<dbReference type="RefSeq" id="WP_153498849.1">
    <property type="nucleotide sequence ID" value="NZ_WIRE01000001.1"/>
</dbReference>
<dbReference type="GO" id="GO:0000731">
    <property type="term" value="P:DNA synthesis involved in DNA repair"/>
    <property type="evidence" value="ECO:0007669"/>
    <property type="project" value="TreeGrafter"/>
</dbReference>
<feature type="domain" description="ATPase AAA-type core" evidence="1">
    <location>
        <begin position="23"/>
        <end position="349"/>
    </location>
</feature>
<dbReference type="PANTHER" id="PTHR32182">
    <property type="entry name" value="DNA REPLICATION AND REPAIR PROTEIN RECF"/>
    <property type="match status" value="1"/>
</dbReference>